<dbReference type="EMBL" id="NPHW01002464">
    <property type="protein sequence ID" value="OXV11424.1"/>
    <property type="molecule type" value="Genomic_DNA"/>
</dbReference>
<evidence type="ECO:0008006" key="3">
    <source>
        <dbReference type="Google" id="ProtNLM"/>
    </source>
</evidence>
<protein>
    <recommendedName>
        <fullName evidence="3">Protein kinase domain-containing protein</fullName>
    </recommendedName>
</protein>
<dbReference type="Proteomes" id="UP000243515">
    <property type="component" value="Unassembled WGS sequence"/>
</dbReference>
<sequence>MKGFGNTDSVIVVSYMIPRYYGTIENLDPKLYQPHLNDFLEDEYPPKAILLEYIPNMQMLYWTNYTKKGMDNFIKGLQQIHEALVEHSDVYDDCRRGPRKGNLDRF</sequence>
<evidence type="ECO:0000313" key="2">
    <source>
        <dbReference type="Proteomes" id="UP000243515"/>
    </source>
</evidence>
<dbReference type="AlphaFoldDB" id="A0A232M572"/>
<dbReference type="OrthoDB" id="4185642at2759"/>
<name>A0A232M572_9EURO</name>
<keyword evidence="2" id="KW-1185">Reference proteome</keyword>
<gene>
    <name evidence="1" type="ORF">Egran_00815</name>
</gene>
<comment type="caution">
    <text evidence="1">The sequence shown here is derived from an EMBL/GenBank/DDBJ whole genome shotgun (WGS) entry which is preliminary data.</text>
</comment>
<accession>A0A232M572</accession>
<evidence type="ECO:0000313" key="1">
    <source>
        <dbReference type="EMBL" id="OXV11424.1"/>
    </source>
</evidence>
<proteinExistence type="predicted"/>
<organism evidence="1 2">
    <name type="scientific">Elaphomyces granulatus</name>
    <dbReference type="NCBI Taxonomy" id="519963"/>
    <lineage>
        <taxon>Eukaryota</taxon>
        <taxon>Fungi</taxon>
        <taxon>Dikarya</taxon>
        <taxon>Ascomycota</taxon>
        <taxon>Pezizomycotina</taxon>
        <taxon>Eurotiomycetes</taxon>
        <taxon>Eurotiomycetidae</taxon>
        <taxon>Eurotiales</taxon>
        <taxon>Elaphomycetaceae</taxon>
        <taxon>Elaphomyces</taxon>
    </lineage>
</organism>
<reference evidence="1 2" key="1">
    <citation type="journal article" date="2015" name="Environ. Microbiol.">
        <title>Metagenome sequence of Elaphomyces granulatus from sporocarp tissue reveals Ascomycota ectomycorrhizal fingerprints of genome expansion and a Proteobacteria-rich microbiome.</title>
        <authorList>
            <person name="Quandt C.A."/>
            <person name="Kohler A."/>
            <person name="Hesse C.N."/>
            <person name="Sharpton T.J."/>
            <person name="Martin F."/>
            <person name="Spatafora J.W."/>
        </authorList>
    </citation>
    <scope>NUCLEOTIDE SEQUENCE [LARGE SCALE GENOMIC DNA]</scope>
    <source>
        <strain evidence="1 2">OSC145934</strain>
    </source>
</reference>